<dbReference type="SUPFAM" id="SSF53062">
    <property type="entry name" value="PTS system fructose IIA component-like"/>
    <property type="match status" value="1"/>
</dbReference>
<keyword evidence="4 7" id="KW-0808">Transferase</keyword>
<name>A0A9X4AED4_9BACI</name>
<dbReference type="EC" id="2.7.1.121" evidence="3"/>
<keyword evidence="8" id="KW-1185">Reference proteome</keyword>
<dbReference type="PANTHER" id="PTHR38594">
    <property type="entry name" value="PEP-DEPENDENT DIHYDROXYACETONE KINASE, PHOSPHORYL DONOR SUBUNIT DHAM"/>
    <property type="match status" value="1"/>
</dbReference>
<dbReference type="InterPro" id="IPR036662">
    <property type="entry name" value="PTS_EIIA_man-typ_sf"/>
</dbReference>
<dbReference type="GO" id="GO:0019563">
    <property type="term" value="P:glycerol catabolic process"/>
    <property type="evidence" value="ECO:0007669"/>
    <property type="project" value="InterPro"/>
</dbReference>
<dbReference type="PROSITE" id="PS51096">
    <property type="entry name" value="PTS_EIIA_TYPE_4"/>
    <property type="match status" value="1"/>
</dbReference>
<protein>
    <recommendedName>
        <fullName evidence="3">phosphoenolpyruvate--glycerone phosphotransferase</fullName>
        <ecNumber evidence="3">2.7.1.121</ecNumber>
    </recommendedName>
</protein>
<dbReference type="InterPro" id="IPR012844">
    <property type="entry name" value="DhaM_N"/>
</dbReference>
<evidence type="ECO:0000256" key="2">
    <source>
        <dbReference type="ARBA" id="ARBA00002788"/>
    </source>
</evidence>
<dbReference type="InterPro" id="IPR004701">
    <property type="entry name" value="PTS_EIIA_man-typ"/>
</dbReference>
<dbReference type="InterPro" id="IPR039643">
    <property type="entry name" value="DhaM"/>
</dbReference>
<dbReference type="GO" id="GO:0009401">
    <property type="term" value="P:phosphoenolpyruvate-dependent sugar phosphotransferase system"/>
    <property type="evidence" value="ECO:0007669"/>
    <property type="project" value="InterPro"/>
</dbReference>
<evidence type="ECO:0000256" key="5">
    <source>
        <dbReference type="ARBA" id="ARBA00046577"/>
    </source>
</evidence>
<reference evidence="7" key="1">
    <citation type="submission" date="2022-06" db="EMBL/GenBank/DDBJ databases">
        <title>Aquibacillus sp. a new bacterium isolated from soil saline samples.</title>
        <authorList>
            <person name="Galisteo C."/>
            <person name="De La Haba R."/>
            <person name="Sanchez-Porro C."/>
            <person name="Ventosa A."/>
        </authorList>
    </citation>
    <scope>NUCLEOTIDE SEQUENCE</scope>
    <source>
        <strain evidence="7">3ASR75-54</strain>
    </source>
</reference>
<organism evidence="7 8">
    <name type="scientific">Aquibacillus salsiterrae</name>
    <dbReference type="NCBI Taxonomy" id="2950439"/>
    <lineage>
        <taxon>Bacteria</taxon>
        <taxon>Bacillati</taxon>
        <taxon>Bacillota</taxon>
        <taxon>Bacilli</taxon>
        <taxon>Bacillales</taxon>
        <taxon>Bacillaceae</taxon>
        <taxon>Aquibacillus</taxon>
    </lineage>
</organism>
<dbReference type="AlphaFoldDB" id="A0A9X4AED4"/>
<comment type="caution">
    <text evidence="7">The sequence shown here is derived from an EMBL/GenBank/DDBJ whole genome shotgun (WGS) entry which is preliminary data.</text>
</comment>
<evidence type="ECO:0000256" key="1">
    <source>
        <dbReference type="ARBA" id="ARBA00001113"/>
    </source>
</evidence>
<dbReference type="GO" id="GO:0016020">
    <property type="term" value="C:membrane"/>
    <property type="evidence" value="ECO:0007669"/>
    <property type="project" value="InterPro"/>
</dbReference>
<comment type="catalytic activity">
    <reaction evidence="1">
        <text>dihydroxyacetone + phosphoenolpyruvate = dihydroxyacetone phosphate + pyruvate</text>
        <dbReference type="Rhea" id="RHEA:18381"/>
        <dbReference type="ChEBI" id="CHEBI:15361"/>
        <dbReference type="ChEBI" id="CHEBI:16016"/>
        <dbReference type="ChEBI" id="CHEBI:57642"/>
        <dbReference type="ChEBI" id="CHEBI:58702"/>
        <dbReference type="EC" id="2.7.1.121"/>
    </reaction>
</comment>
<dbReference type="PANTHER" id="PTHR38594:SF1">
    <property type="entry name" value="PEP-DEPENDENT DIHYDROXYACETONE KINASE, PHOSPHORYL DONOR SUBUNIT DHAM"/>
    <property type="match status" value="1"/>
</dbReference>
<dbReference type="Gene3D" id="3.40.50.510">
    <property type="entry name" value="Phosphotransferase system, mannose-type IIA component"/>
    <property type="match status" value="1"/>
</dbReference>
<comment type="subunit">
    <text evidence="5">Homodimer. The dihydroxyacetone kinase complex is composed of a homodimer of DhaM, a homodimer of DhaK and the subunit DhaL.</text>
</comment>
<evidence type="ECO:0000259" key="6">
    <source>
        <dbReference type="PROSITE" id="PS51096"/>
    </source>
</evidence>
<dbReference type="Pfam" id="PF03610">
    <property type="entry name" value="EIIA-man"/>
    <property type="match status" value="1"/>
</dbReference>
<evidence type="ECO:0000256" key="4">
    <source>
        <dbReference type="ARBA" id="ARBA00022679"/>
    </source>
</evidence>
<dbReference type="RefSeq" id="WP_272445651.1">
    <property type="nucleotide sequence ID" value="NZ_JAMQKC010000004.1"/>
</dbReference>
<keyword evidence="7" id="KW-0418">Kinase</keyword>
<gene>
    <name evidence="7" type="primary">dhaM</name>
    <name evidence="7" type="ORF">NC799_06860</name>
</gene>
<evidence type="ECO:0000313" key="7">
    <source>
        <dbReference type="EMBL" id="MDC3416636.1"/>
    </source>
</evidence>
<dbReference type="GO" id="GO:0047324">
    <property type="term" value="F:phosphoenolpyruvate-glycerone phosphotransferase activity"/>
    <property type="evidence" value="ECO:0007669"/>
    <property type="project" value="UniProtKB-EC"/>
</dbReference>
<evidence type="ECO:0000256" key="3">
    <source>
        <dbReference type="ARBA" id="ARBA00012095"/>
    </source>
</evidence>
<evidence type="ECO:0000313" key="8">
    <source>
        <dbReference type="Proteomes" id="UP001145069"/>
    </source>
</evidence>
<dbReference type="Proteomes" id="UP001145069">
    <property type="component" value="Unassembled WGS sequence"/>
</dbReference>
<dbReference type="EMBL" id="JAMQKC010000004">
    <property type="protein sequence ID" value="MDC3416636.1"/>
    <property type="molecule type" value="Genomic_DNA"/>
</dbReference>
<dbReference type="NCBIfam" id="TIGR02364">
    <property type="entry name" value="dha_pts"/>
    <property type="match status" value="1"/>
</dbReference>
<accession>A0A9X4AED4</accession>
<sequence length="123" mass="12855">MSSVGIVLISHSSKIVDGVYDLISQVMTDVPISVAGGTNDGEIGTSIDKILAAIEEVYNEKGVLLLYDLGSAMMNAELAVELSGYENIIVGENVPLVEGGYVAAVESSMGKTLEEVYAAVKTI</sequence>
<comment type="function">
    <text evidence="2">Component of the dihydroxyacetone kinase complex, which is responsible for the phosphoenolpyruvate (PEP)-dependent phosphorylation of dihydroxyacetone. DhaM serves as the phosphoryl donor. Is phosphorylated by phosphoenolpyruvate in an EI- and HPr-dependent reaction, and a phosphorelay system on histidine residues finally leads to phosphoryl transfer to DhaL and dihydroxyacetone.</text>
</comment>
<proteinExistence type="predicted"/>
<feature type="domain" description="PTS EIIA type-4" evidence="6">
    <location>
        <begin position="3"/>
        <end position="123"/>
    </location>
</feature>